<dbReference type="EMBL" id="JAINUF010000020">
    <property type="protein sequence ID" value="KAJ8336327.1"/>
    <property type="molecule type" value="Genomic_DNA"/>
</dbReference>
<evidence type="ECO:0000313" key="3">
    <source>
        <dbReference type="Proteomes" id="UP001152622"/>
    </source>
</evidence>
<evidence type="ECO:0000313" key="2">
    <source>
        <dbReference type="EMBL" id="KAJ8336327.1"/>
    </source>
</evidence>
<gene>
    <name evidence="2" type="ORF">SKAU_G00396700</name>
</gene>
<protein>
    <recommendedName>
        <fullName evidence="4">Interleukin-4</fullName>
    </recommendedName>
</protein>
<proteinExistence type="predicted"/>
<organism evidence="2 3">
    <name type="scientific">Synaphobranchus kaupii</name>
    <name type="common">Kaup's arrowtooth eel</name>
    <dbReference type="NCBI Taxonomy" id="118154"/>
    <lineage>
        <taxon>Eukaryota</taxon>
        <taxon>Metazoa</taxon>
        <taxon>Chordata</taxon>
        <taxon>Craniata</taxon>
        <taxon>Vertebrata</taxon>
        <taxon>Euteleostomi</taxon>
        <taxon>Actinopterygii</taxon>
        <taxon>Neopterygii</taxon>
        <taxon>Teleostei</taxon>
        <taxon>Anguilliformes</taxon>
        <taxon>Synaphobranchidae</taxon>
        <taxon>Synaphobranchus</taxon>
    </lineage>
</organism>
<comment type="caution">
    <text evidence="2">The sequence shown here is derived from an EMBL/GenBank/DDBJ whole genome shotgun (WGS) entry which is preliminary data.</text>
</comment>
<dbReference type="AlphaFoldDB" id="A0A9Q1ECL8"/>
<accession>A0A9Q1ECL8</accession>
<keyword evidence="1" id="KW-0732">Signal</keyword>
<feature type="chain" id="PRO_5040380942" description="Interleukin-4" evidence="1">
    <location>
        <begin position="26"/>
        <end position="135"/>
    </location>
</feature>
<reference evidence="2" key="1">
    <citation type="journal article" date="2023" name="Science">
        <title>Genome structures resolve the early diversification of teleost fishes.</title>
        <authorList>
            <person name="Parey E."/>
            <person name="Louis A."/>
            <person name="Montfort J."/>
            <person name="Bouchez O."/>
            <person name="Roques C."/>
            <person name="Iampietro C."/>
            <person name="Lluch J."/>
            <person name="Castinel A."/>
            <person name="Donnadieu C."/>
            <person name="Desvignes T."/>
            <person name="Floi Bucao C."/>
            <person name="Jouanno E."/>
            <person name="Wen M."/>
            <person name="Mejri S."/>
            <person name="Dirks R."/>
            <person name="Jansen H."/>
            <person name="Henkel C."/>
            <person name="Chen W.J."/>
            <person name="Zahm M."/>
            <person name="Cabau C."/>
            <person name="Klopp C."/>
            <person name="Thompson A.W."/>
            <person name="Robinson-Rechavi M."/>
            <person name="Braasch I."/>
            <person name="Lecointre G."/>
            <person name="Bobe J."/>
            <person name="Postlethwait J.H."/>
            <person name="Berthelot C."/>
            <person name="Roest Crollius H."/>
            <person name="Guiguen Y."/>
        </authorList>
    </citation>
    <scope>NUCLEOTIDE SEQUENCE</scope>
    <source>
        <strain evidence="2">WJC10195</strain>
    </source>
</reference>
<keyword evidence="3" id="KW-1185">Reference proteome</keyword>
<dbReference type="Proteomes" id="UP001152622">
    <property type="component" value="Chromosome 20"/>
</dbReference>
<name>A0A9Q1ECL8_SYNKA</name>
<feature type="signal peptide" evidence="1">
    <location>
        <begin position="1"/>
        <end position="25"/>
    </location>
</feature>
<evidence type="ECO:0000256" key="1">
    <source>
        <dbReference type="SAM" id="SignalP"/>
    </source>
</evidence>
<evidence type="ECO:0008006" key="4">
    <source>
        <dbReference type="Google" id="ProtNLM"/>
    </source>
</evidence>
<sequence>MQSNDVKTFLGLTALCLLLATSALGAPTPIIVDELLHNLDKLTCNENFHLPDNKDKRSSMNCFINELDSIRKNCTTTGNLDVSNVVYTIKQAATFLFKIADKPCQGNPGSFEDYIKAFKNLVEEFMNDHSSPLTV</sequence>